<dbReference type="GO" id="GO:0009002">
    <property type="term" value="F:serine-type D-Ala-D-Ala carboxypeptidase activity"/>
    <property type="evidence" value="ECO:0007669"/>
    <property type="project" value="UniProtKB-EC"/>
</dbReference>
<feature type="compositionally biased region" description="Low complexity" evidence="10">
    <location>
        <begin position="482"/>
        <end position="523"/>
    </location>
</feature>
<dbReference type="Proteomes" id="UP000521227">
    <property type="component" value="Unassembled WGS sequence"/>
</dbReference>
<dbReference type="InterPro" id="IPR012338">
    <property type="entry name" value="Beta-lactam/transpept-like"/>
</dbReference>
<feature type="compositionally biased region" description="Low complexity" evidence="10">
    <location>
        <begin position="460"/>
        <end position="473"/>
    </location>
</feature>
<feature type="region of interest" description="Disordered" evidence="10">
    <location>
        <begin position="391"/>
        <end position="523"/>
    </location>
</feature>
<dbReference type="Pfam" id="PF00768">
    <property type="entry name" value="Peptidase_S11"/>
    <property type="match status" value="1"/>
</dbReference>
<evidence type="ECO:0000256" key="3">
    <source>
        <dbReference type="ARBA" id="ARBA00022801"/>
    </source>
</evidence>
<comment type="similarity">
    <text evidence="1 9">Belongs to the peptidase S11 family.</text>
</comment>
<dbReference type="Gene3D" id="3.40.710.10">
    <property type="entry name" value="DD-peptidase/beta-lactamase superfamily"/>
    <property type="match status" value="1"/>
</dbReference>
<evidence type="ECO:0000256" key="8">
    <source>
        <dbReference type="PIRSR" id="PIRSR618044-2"/>
    </source>
</evidence>
<protein>
    <submittedName>
        <fullName evidence="12">D-alanyl-D-alanine carboxypeptidase</fullName>
        <ecNumber evidence="12">3.4.16.4</ecNumber>
    </submittedName>
</protein>
<feature type="active site" description="Acyl-ester intermediate" evidence="7">
    <location>
        <position position="65"/>
    </location>
</feature>
<evidence type="ECO:0000256" key="1">
    <source>
        <dbReference type="ARBA" id="ARBA00007164"/>
    </source>
</evidence>
<dbReference type="EC" id="3.4.16.4" evidence="12"/>
<evidence type="ECO:0000256" key="2">
    <source>
        <dbReference type="ARBA" id="ARBA00022729"/>
    </source>
</evidence>
<evidence type="ECO:0000256" key="10">
    <source>
        <dbReference type="SAM" id="MobiDB-lite"/>
    </source>
</evidence>
<dbReference type="InterPro" id="IPR001967">
    <property type="entry name" value="Peptidase_S11_N"/>
</dbReference>
<keyword evidence="12" id="KW-0121">Carboxypeptidase</keyword>
<dbReference type="InterPro" id="IPR018044">
    <property type="entry name" value="Peptidase_S11"/>
</dbReference>
<keyword evidence="6" id="KW-0961">Cell wall biogenesis/degradation</keyword>
<feature type="compositionally biased region" description="Low complexity" evidence="10">
    <location>
        <begin position="400"/>
        <end position="412"/>
    </location>
</feature>
<feature type="domain" description="Peptidase S11 D-alanyl-D-alanine carboxypeptidase A N-terminal" evidence="11">
    <location>
        <begin position="34"/>
        <end position="257"/>
    </location>
</feature>
<keyword evidence="3 12" id="KW-0378">Hydrolase</keyword>
<feature type="active site" description="Proton acceptor" evidence="7">
    <location>
        <position position="68"/>
    </location>
</feature>
<dbReference type="PANTHER" id="PTHR21581">
    <property type="entry name" value="D-ALANYL-D-ALANINE CARBOXYPEPTIDASE"/>
    <property type="match status" value="1"/>
</dbReference>
<reference evidence="12 13" key="1">
    <citation type="submission" date="2020-08" db="EMBL/GenBank/DDBJ databases">
        <title>Genomic Encyclopedia of Type Strains, Phase IV (KMG-IV): sequencing the most valuable type-strain genomes for metagenomic binning, comparative biology and taxonomic classification.</title>
        <authorList>
            <person name="Goeker M."/>
        </authorList>
    </citation>
    <scope>NUCLEOTIDE SEQUENCE [LARGE SCALE GENOMIC DNA]</scope>
    <source>
        <strain evidence="12 13">DSM 17498</strain>
    </source>
</reference>
<evidence type="ECO:0000256" key="4">
    <source>
        <dbReference type="ARBA" id="ARBA00022960"/>
    </source>
</evidence>
<dbReference type="AlphaFoldDB" id="A0A840N435"/>
<feature type="compositionally biased region" description="Polar residues" evidence="10">
    <location>
        <begin position="327"/>
        <end position="336"/>
    </location>
</feature>
<evidence type="ECO:0000313" key="13">
    <source>
        <dbReference type="Proteomes" id="UP000521227"/>
    </source>
</evidence>
<dbReference type="SUPFAM" id="SSF56601">
    <property type="entry name" value="beta-lactamase/transpeptidase-like"/>
    <property type="match status" value="1"/>
</dbReference>
<gene>
    <name evidence="12" type="ORF">HNQ36_002565</name>
</gene>
<evidence type="ECO:0000256" key="7">
    <source>
        <dbReference type="PIRSR" id="PIRSR618044-1"/>
    </source>
</evidence>
<dbReference type="GO" id="GO:0071555">
    <property type="term" value="P:cell wall organization"/>
    <property type="evidence" value="ECO:0007669"/>
    <property type="project" value="UniProtKB-KW"/>
</dbReference>
<dbReference type="PANTHER" id="PTHR21581:SF6">
    <property type="entry name" value="TRAFFICKING PROTEIN PARTICLE COMPLEX SUBUNIT 12"/>
    <property type="match status" value="1"/>
</dbReference>
<dbReference type="EMBL" id="JACHIJ010000003">
    <property type="protein sequence ID" value="MBB5052591.1"/>
    <property type="molecule type" value="Genomic_DNA"/>
</dbReference>
<keyword evidence="4" id="KW-0133">Cell shape</keyword>
<keyword evidence="12" id="KW-0645">Protease</keyword>
<name>A0A840N435_9BRAD</name>
<dbReference type="GO" id="GO:0008360">
    <property type="term" value="P:regulation of cell shape"/>
    <property type="evidence" value="ECO:0007669"/>
    <property type="project" value="UniProtKB-KW"/>
</dbReference>
<evidence type="ECO:0000256" key="5">
    <source>
        <dbReference type="ARBA" id="ARBA00022984"/>
    </source>
</evidence>
<evidence type="ECO:0000313" key="12">
    <source>
        <dbReference type="EMBL" id="MBB5052591.1"/>
    </source>
</evidence>
<sequence length="523" mass="54023">MVLVPAPFRLAALRPFALVAAMLIAAIVATIAPRMAQAEALLVIEADTGKVLQAENATYPWYPASVTKIMTAYVTLKAVKEGRITLDTLFTVSPTAAAQQPSKMGFRPGTQVTVDNALKMMMVKSANDIAVVLAEGVSGSVDNFSAEMNKTAQRLGMTQTSYVNPNGLPADGQVTSARDLGILARAIIRDLPEYEYYMHIQAIKFGRRVTANFNKLIGRYPGADGMKTGFICASGFNLVATATRNNKRLIAVVLGAQSSSQRTLKAAQLLERGFGSNKLTWLKPSLGSVDALAPIDASPPNMRDEICGPKRKRPAAENEEDDPDIQADNNNDSGVSMFTAGLQGPTMKVSDLLAMPAAATTPVIVYTGPARTGAAILEADAAEAANQAASVAKRKKGAKPKVAAKPDAGTAAKPEKKDEKTAAKPEAKPAVSPPKPKTAAITPAAKPAGAPKTDKKPDAAAKPAAAKPAAAKPAGDKPPAAKPAAAAKPPAAASSAVKPAAAPAAKPAAKPAAQQKPDAAPRG</sequence>
<feature type="binding site" evidence="8">
    <location>
        <position position="227"/>
    </location>
    <ligand>
        <name>substrate</name>
    </ligand>
</feature>
<feature type="compositionally biased region" description="Basic and acidic residues" evidence="10">
    <location>
        <begin position="413"/>
        <end position="427"/>
    </location>
</feature>
<accession>A0A840N435</accession>
<keyword evidence="2" id="KW-0732">Signal</keyword>
<dbReference type="GO" id="GO:0006508">
    <property type="term" value="P:proteolysis"/>
    <property type="evidence" value="ECO:0007669"/>
    <property type="project" value="InterPro"/>
</dbReference>
<feature type="region of interest" description="Disordered" evidence="10">
    <location>
        <begin position="293"/>
        <end position="339"/>
    </location>
</feature>
<evidence type="ECO:0000256" key="9">
    <source>
        <dbReference type="RuleBase" id="RU004016"/>
    </source>
</evidence>
<comment type="caution">
    <text evidence="12">The sequence shown here is derived from an EMBL/GenBank/DDBJ whole genome shotgun (WGS) entry which is preliminary data.</text>
</comment>
<dbReference type="GO" id="GO:0009252">
    <property type="term" value="P:peptidoglycan biosynthetic process"/>
    <property type="evidence" value="ECO:0007669"/>
    <property type="project" value="UniProtKB-KW"/>
</dbReference>
<evidence type="ECO:0000259" key="11">
    <source>
        <dbReference type="Pfam" id="PF00768"/>
    </source>
</evidence>
<feature type="active site" evidence="7">
    <location>
        <position position="125"/>
    </location>
</feature>
<dbReference type="PRINTS" id="PR00725">
    <property type="entry name" value="DADACBPTASE1"/>
</dbReference>
<organism evidence="12 13">
    <name type="scientific">Afipia massiliensis</name>
    <dbReference type="NCBI Taxonomy" id="211460"/>
    <lineage>
        <taxon>Bacteria</taxon>
        <taxon>Pseudomonadati</taxon>
        <taxon>Pseudomonadota</taxon>
        <taxon>Alphaproteobacteria</taxon>
        <taxon>Hyphomicrobiales</taxon>
        <taxon>Nitrobacteraceae</taxon>
        <taxon>Afipia</taxon>
    </lineage>
</organism>
<proteinExistence type="inferred from homology"/>
<feature type="compositionally biased region" description="Low complexity" evidence="10">
    <location>
        <begin position="437"/>
        <end position="451"/>
    </location>
</feature>
<evidence type="ECO:0000256" key="6">
    <source>
        <dbReference type="ARBA" id="ARBA00023316"/>
    </source>
</evidence>
<keyword evidence="5" id="KW-0573">Peptidoglycan synthesis</keyword>